<dbReference type="OMA" id="ICIPAVV"/>
<proteinExistence type="predicted"/>
<sequence>MRKGAKRKARPAAATEEAATKPKATATRAKRVKASQPQPEPEYVEEQRNLQDLWKAAFPVGTEWDRLESIYQYDWDFSNLEKEFEEEGGKFHGIGDNKVYLFGQTETSSPSQPVLIPTLVAVVAPRPPSMEIGIRSVQREDKEIVPMRQMKMDWIPYIPLEEREGWNSERAKKSDSNLPQIFVLGCTQRKAGLKQMKEERWMKFQYCMPYLMNPNEEEKEQSTVVDILFPREPQAPLFVQFDWEFDEVEEYTDELIKAEELSEDKKEAFMEFVREEVKKAKKKIREEREAKKKLMEDPKYQEAKMFYENMRLYKIYPVQTPNTPVIEMKSKYINYYYGSAHEII</sequence>
<accession>A0A2P6R674</accession>
<dbReference type="Proteomes" id="UP000238479">
    <property type="component" value="Chromosome 3"/>
</dbReference>
<evidence type="ECO:0000256" key="1">
    <source>
        <dbReference type="SAM" id="Coils"/>
    </source>
</evidence>
<keyword evidence="4" id="KW-1185">Reference proteome</keyword>
<dbReference type="InterPro" id="IPR039313">
    <property type="entry name" value="HIT4"/>
</dbReference>
<dbReference type="Gramene" id="PRQ41934">
    <property type="protein sequence ID" value="PRQ41934"/>
    <property type="gene ID" value="RchiOBHm_Chr3g0452131"/>
</dbReference>
<feature type="compositionally biased region" description="Basic residues" evidence="2">
    <location>
        <begin position="1"/>
        <end position="10"/>
    </location>
</feature>
<dbReference type="Gene3D" id="6.10.250.2770">
    <property type="match status" value="1"/>
</dbReference>
<evidence type="ECO:0000256" key="2">
    <source>
        <dbReference type="SAM" id="MobiDB-lite"/>
    </source>
</evidence>
<feature type="coiled-coil region" evidence="1">
    <location>
        <begin position="248"/>
        <end position="297"/>
    </location>
</feature>
<reference evidence="3 4" key="1">
    <citation type="journal article" date="2018" name="Nat. Genet.">
        <title>The Rosa genome provides new insights in the design of modern roses.</title>
        <authorList>
            <person name="Bendahmane M."/>
        </authorList>
    </citation>
    <scope>NUCLEOTIDE SEQUENCE [LARGE SCALE GENOMIC DNA]</scope>
    <source>
        <strain evidence="4">cv. Old Blush</strain>
    </source>
</reference>
<feature type="region of interest" description="Disordered" evidence="2">
    <location>
        <begin position="1"/>
        <end position="45"/>
    </location>
</feature>
<dbReference type="GO" id="GO:1900034">
    <property type="term" value="P:regulation of cellular response to heat"/>
    <property type="evidence" value="ECO:0007669"/>
    <property type="project" value="InterPro"/>
</dbReference>
<comment type="caution">
    <text evidence="3">The sequence shown here is derived from an EMBL/GenBank/DDBJ whole genome shotgun (WGS) entry which is preliminary data.</text>
</comment>
<dbReference type="EMBL" id="PDCK01000041">
    <property type="protein sequence ID" value="PRQ41934.1"/>
    <property type="molecule type" value="Genomic_DNA"/>
</dbReference>
<dbReference type="AlphaFoldDB" id="A0A2P6R674"/>
<protein>
    <submittedName>
        <fullName evidence="3">Uncharacterized protein</fullName>
    </submittedName>
</protein>
<dbReference type="PANTHER" id="PTHR33704:SF1">
    <property type="entry name" value="PROTEIN HEAT INTOLERANT 4-RELATED"/>
    <property type="match status" value="1"/>
</dbReference>
<evidence type="ECO:0000313" key="4">
    <source>
        <dbReference type="Proteomes" id="UP000238479"/>
    </source>
</evidence>
<keyword evidence="1" id="KW-0175">Coiled coil</keyword>
<name>A0A2P6R674_ROSCH</name>
<dbReference type="OrthoDB" id="20554at2759"/>
<gene>
    <name evidence="3" type="ORF">RchiOBHm_Chr3g0452131</name>
</gene>
<organism evidence="3 4">
    <name type="scientific">Rosa chinensis</name>
    <name type="common">China rose</name>
    <dbReference type="NCBI Taxonomy" id="74649"/>
    <lineage>
        <taxon>Eukaryota</taxon>
        <taxon>Viridiplantae</taxon>
        <taxon>Streptophyta</taxon>
        <taxon>Embryophyta</taxon>
        <taxon>Tracheophyta</taxon>
        <taxon>Spermatophyta</taxon>
        <taxon>Magnoliopsida</taxon>
        <taxon>eudicotyledons</taxon>
        <taxon>Gunneridae</taxon>
        <taxon>Pentapetalae</taxon>
        <taxon>rosids</taxon>
        <taxon>fabids</taxon>
        <taxon>Rosales</taxon>
        <taxon>Rosaceae</taxon>
        <taxon>Rosoideae</taxon>
        <taxon>Rosoideae incertae sedis</taxon>
        <taxon>Rosa</taxon>
    </lineage>
</organism>
<evidence type="ECO:0000313" key="3">
    <source>
        <dbReference type="EMBL" id="PRQ41934.1"/>
    </source>
</evidence>
<feature type="compositionally biased region" description="Low complexity" evidence="2">
    <location>
        <begin position="11"/>
        <end position="27"/>
    </location>
</feature>
<dbReference type="PANTHER" id="PTHR33704">
    <property type="entry name" value="PROTEIN HEAT INTOLERANT 4-RELATED"/>
    <property type="match status" value="1"/>
</dbReference>